<evidence type="ECO:0000313" key="2">
    <source>
        <dbReference type="Proteomes" id="UP000011713"/>
    </source>
</evidence>
<dbReference type="AlphaFoldDB" id="M4BSP2"/>
<dbReference type="EnsemblProtists" id="HpaT809476">
    <property type="protein sequence ID" value="HpaP809476"/>
    <property type="gene ID" value="HpaG809476"/>
</dbReference>
<reference evidence="1" key="2">
    <citation type="submission" date="2015-06" db="UniProtKB">
        <authorList>
            <consortium name="EnsemblProtists"/>
        </authorList>
    </citation>
    <scope>IDENTIFICATION</scope>
    <source>
        <strain evidence="1">Emoy2</strain>
    </source>
</reference>
<dbReference type="HOGENOM" id="CLU_2101610_0_0_1"/>
<dbReference type="VEuPathDB" id="FungiDB:HpaG809476"/>
<protein>
    <submittedName>
        <fullName evidence="1">Uncharacterized protein</fullName>
    </submittedName>
</protein>
<dbReference type="Proteomes" id="UP000011713">
    <property type="component" value="Unassembled WGS sequence"/>
</dbReference>
<sequence>MGFLNNDVPTVSRPVGSSGWKFAARLCADGAIACGIVLRMGGVGWHPDAEDAFDMSVGNFMYGDESRVGGGHLTSTARSHRGRNCNVSWKRKTRMEEEAILQACNPVLPVGKTRSL</sequence>
<proteinExistence type="predicted"/>
<dbReference type="InParanoid" id="M4BSP2"/>
<reference evidence="2" key="1">
    <citation type="journal article" date="2010" name="Science">
        <title>Signatures of adaptation to obligate biotrophy in the Hyaloperonospora arabidopsidis genome.</title>
        <authorList>
            <person name="Baxter L."/>
            <person name="Tripathy S."/>
            <person name="Ishaque N."/>
            <person name="Boot N."/>
            <person name="Cabral A."/>
            <person name="Kemen E."/>
            <person name="Thines M."/>
            <person name="Ah-Fong A."/>
            <person name="Anderson R."/>
            <person name="Badejoko W."/>
            <person name="Bittner-Eddy P."/>
            <person name="Boore J.L."/>
            <person name="Chibucos M.C."/>
            <person name="Coates M."/>
            <person name="Dehal P."/>
            <person name="Delehaunty K."/>
            <person name="Dong S."/>
            <person name="Downton P."/>
            <person name="Dumas B."/>
            <person name="Fabro G."/>
            <person name="Fronick C."/>
            <person name="Fuerstenberg S.I."/>
            <person name="Fulton L."/>
            <person name="Gaulin E."/>
            <person name="Govers F."/>
            <person name="Hughes L."/>
            <person name="Humphray S."/>
            <person name="Jiang R.H."/>
            <person name="Judelson H."/>
            <person name="Kamoun S."/>
            <person name="Kyung K."/>
            <person name="Meijer H."/>
            <person name="Minx P."/>
            <person name="Morris P."/>
            <person name="Nelson J."/>
            <person name="Phuntumart V."/>
            <person name="Qutob D."/>
            <person name="Rehmany A."/>
            <person name="Rougon-Cardoso A."/>
            <person name="Ryden P."/>
            <person name="Torto-Alalibo T."/>
            <person name="Studholme D."/>
            <person name="Wang Y."/>
            <person name="Win J."/>
            <person name="Wood J."/>
            <person name="Clifton S.W."/>
            <person name="Rogers J."/>
            <person name="Van den Ackerveken G."/>
            <person name="Jones J.D."/>
            <person name="McDowell J.M."/>
            <person name="Beynon J."/>
            <person name="Tyler B.M."/>
        </authorList>
    </citation>
    <scope>NUCLEOTIDE SEQUENCE [LARGE SCALE GENOMIC DNA]</scope>
    <source>
        <strain evidence="2">Emoy2</strain>
    </source>
</reference>
<accession>M4BSP2</accession>
<organism evidence="1 2">
    <name type="scientific">Hyaloperonospora arabidopsidis (strain Emoy2)</name>
    <name type="common">Downy mildew agent</name>
    <name type="synonym">Peronospora arabidopsidis</name>
    <dbReference type="NCBI Taxonomy" id="559515"/>
    <lineage>
        <taxon>Eukaryota</taxon>
        <taxon>Sar</taxon>
        <taxon>Stramenopiles</taxon>
        <taxon>Oomycota</taxon>
        <taxon>Peronosporomycetes</taxon>
        <taxon>Peronosporales</taxon>
        <taxon>Peronosporaceae</taxon>
        <taxon>Hyaloperonospora</taxon>
    </lineage>
</organism>
<keyword evidence="2" id="KW-1185">Reference proteome</keyword>
<evidence type="ECO:0000313" key="1">
    <source>
        <dbReference type="EnsemblProtists" id="HpaP809476"/>
    </source>
</evidence>
<dbReference type="EMBL" id="JH597779">
    <property type="status" value="NOT_ANNOTATED_CDS"/>
    <property type="molecule type" value="Genomic_DNA"/>
</dbReference>
<name>M4BSP2_HYAAE</name>